<dbReference type="EMBL" id="QSAZ01000004">
    <property type="protein sequence ID" value="RGW88055.1"/>
    <property type="molecule type" value="Genomic_DNA"/>
</dbReference>
<dbReference type="RefSeq" id="WP_118326553.1">
    <property type="nucleotide sequence ID" value="NZ_QSAZ01000004.1"/>
</dbReference>
<reference evidence="1 2" key="1">
    <citation type="submission" date="2018-08" db="EMBL/GenBank/DDBJ databases">
        <title>A genome reference for cultivated species of the human gut microbiota.</title>
        <authorList>
            <person name="Zou Y."/>
            <person name="Xue W."/>
            <person name="Luo G."/>
        </authorList>
    </citation>
    <scope>NUCLEOTIDE SEQUENCE [LARGE SCALE GENOMIC DNA]</scope>
    <source>
        <strain evidence="1 2">AF06-19</strain>
    </source>
</reference>
<proteinExistence type="predicted"/>
<organism evidence="1 2">
    <name type="scientific">Agathobacter rectalis</name>
    <dbReference type="NCBI Taxonomy" id="39491"/>
    <lineage>
        <taxon>Bacteria</taxon>
        <taxon>Bacillati</taxon>
        <taxon>Bacillota</taxon>
        <taxon>Clostridia</taxon>
        <taxon>Lachnospirales</taxon>
        <taxon>Lachnospiraceae</taxon>
        <taxon>Agathobacter</taxon>
    </lineage>
</organism>
<name>A0A413DNN0_9FIRM</name>
<dbReference type="Proteomes" id="UP000283683">
    <property type="component" value="Unassembled WGS sequence"/>
</dbReference>
<evidence type="ECO:0000313" key="1">
    <source>
        <dbReference type="EMBL" id="RGW88055.1"/>
    </source>
</evidence>
<sequence length="266" mass="29828">MHKPNIKAAYNAVKKSTIKHSPEILTGIGIAGMVTTTVMAVRATPKALRLIDNAEIKKANETNTPYEEPNLSKTEIIKVTWKCYIPVAITGGLSIACLIGASSVNARRNAALATAYSIAETSLKEYQNKVVETIGEKKEQTIRDAVAKEKIDAHPAKESEIIFVGDGETLCYDVLSGRYFKSKIDKIKKAENDLNRRMRDEMYISLNEFYYEIGLPSIKIGEDIGWNIDREGYIDLRFSSQLNDNDEPVFVIDYGCGPRYDYRNLM</sequence>
<protein>
    <submittedName>
        <fullName evidence="1">Uncharacterized protein</fullName>
    </submittedName>
</protein>
<gene>
    <name evidence="1" type="ORF">DWV45_05490</name>
</gene>
<dbReference type="Pfam" id="PF19880">
    <property type="entry name" value="DUF6353"/>
    <property type="match status" value="1"/>
</dbReference>
<accession>A0A413DNN0</accession>
<evidence type="ECO:0000313" key="2">
    <source>
        <dbReference type="Proteomes" id="UP000283683"/>
    </source>
</evidence>
<dbReference type="InterPro" id="IPR045933">
    <property type="entry name" value="DUF6353"/>
</dbReference>
<dbReference type="AlphaFoldDB" id="A0A413DNN0"/>
<comment type="caution">
    <text evidence="1">The sequence shown here is derived from an EMBL/GenBank/DDBJ whole genome shotgun (WGS) entry which is preliminary data.</text>
</comment>